<accession>A0A9Q3JWI1</accession>
<evidence type="ECO:0000256" key="1">
    <source>
        <dbReference type="SAM" id="MobiDB-lite"/>
    </source>
</evidence>
<dbReference type="AlphaFoldDB" id="A0A9Q3JWI1"/>
<comment type="caution">
    <text evidence="2">The sequence shown here is derived from an EMBL/GenBank/DDBJ whole genome shotgun (WGS) entry which is preliminary data.</text>
</comment>
<evidence type="ECO:0000313" key="2">
    <source>
        <dbReference type="EMBL" id="MBW0570653.1"/>
    </source>
</evidence>
<protein>
    <submittedName>
        <fullName evidence="2">Uncharacterized protein</fullName>
    </submittedName>
</protein>
<keyword evidence="3" id="KW-1185">Reference proteome</keyword>
<proteinExistence type="predicted"/>
<feature type="compositionally biased region" description="Polar residues" evidence="1">
    <location>
        <begin position="104"/>
        <end position="116"/>
    </location>
</feature>
<organism evidence="2 3">
    <name type="scientific">Austropuccinia psidii MF-1</name>
    <dbReference type="NCBI Taxonomy" id="1389203"/>
    <lineage>
        <taxon>Eukaryota</taxon>
        <taxon>Fungi</taxon>
        <taxon>Dikarya</taxon>
        <taxon>Basidiomycota</taxon>
        <taxon>Pucciniomycotina</taxon>
        <taxon>Pucciniomycetes</taxon>
        <taxon>Pucciniales</taxon>
        <taxon>Sphaerophragmiaceae</taxon>
        <taxon>Austropuccinia</taxon>
    </lineage>
</organism>
<dbReference type="EMBL" id="AVOT02086635">
    <property type="protein sequence ID" value="MBW0570653.1"/>
    <property type="molecule type" value="Genomic_DNA"/>
</dbReference>
<reference evidence="2" key="1">
    <citation type="submission" date="2021-03" db="EMBL/GenBank/DDBJ databases">
        <title>Draft genome sequence of rust myrtle Austropuccinia psidii MF-1, a brazilian biotype.</title>
        <authorList>
            <person name="Quecine M.C."/>
            <person name="Pachon D.M.R."/>
            <person name="Bonatelli M.L."/>
            <person name="Correr F.H."/>
            <person name="Franceschini L.M."/>
            <person name="Leite T.F."/>
            <person name="Margarido G.R.A."/>
            <person name="Almeida C.A."/>
            <person name="Ferrarezi J.A."/>
            <person name="Labate C.A."/>
        </authorList>
    </citation>
    <scope>NUCLEOTIDE SEQUENCE</scope>
    <source>
        <strain evidence="2">MF-1</strain>
    </source>
</reference>
<gene>
    <name evidence="2" type="ORF">O181_110368</name>
</gene>
<sequence length="136" mass="15206">MSSNSPIYSSTFLKAIDPFTLEEFEEIFFGTPSTPVKRSMWEWVTSMTPPSPPALASYSFSSTRALSPEEEPPSSALAFYTFINGDYDPWLFVNDPETFFSIRPASNPQSSKNPATHTYELQPHGQAGREITSHSK</sequence>
<feature type="region of interest" description="Disordered" evidence="1">
    <location>
        <begin position="103"/>
        <end position="136"/>
    </location>
</feature>
<name>A0A9Q3JWI1_9BASI</name>
<dbReference type="Proteomes" id="UP000765509">
    <property type="component" value="Unassembled WGS sequence"/>
</dbReference>
<evidence type="ECO:0000313" key="3">
    <source>
        <dbReference type="Proteomes" id="UP000765509"/>
    </source>
</evidence>